<dbReference type="InterPro" id="IPR003661">
    <property type="entry name" value="HisK_dim/P_dom"/>
</dbReference>
<keyword evidence="7 13" id="KW-0812">Transmembrane</keyword>
<keyword evidence="10" id="KW-0902">Two-component regulatory system</keyword>
<feature type="domain" description="Histidine kinase" evidence="14">
    <location>
        <begin position="258"/>
        <end position="471"/>
    </location>
</feature>
<comment type="catalytic activity">
    <reaction evidence="1">
        <text>ATP + protein L-histidine = ADP + protein N-phospho-L-histidine.</text>
        <dbReference type="EC" id="2.7.13.3"/>
    </reaction>
</comment>
<dbReference type="InterPro" id="IPR036097">
    <property type="entry name" value="HisK_dim/P_sf"/>
</dbReference>
<proteinExistence type="predicted"/>
<organism evidence="16 17">
    <name type="scientific">Crossiella cryophila</name>
    <dbReference type="NCBI Taxonomy" id="43355"/>
    <lineage>
        <taxon>Bacteria</taxon>
        <taxon>Bacillati</taxon>
        <taxon>Actinomycetota</taxon>
        <taxon>Actinomycetes</taxon>
        <taxon>Pseudonocardiales</taxon>
        <taxon>Pseudonocardiaceae</taxon>
        <taxon>Crossiella</taxon>
    </lineage>
</organism>
<keyword evidence="17" id="KW-1185">Reference proteome</keyword>
<evidence type="ECO:0000313" key="16">
    <source>
        <dbReference type="EMBL" id="MBB4682476.1"/>
    </source>
</evidence>
<dbReference type="InterPro" id="IPR050428">
    <property type="entry name" value="TCS_sensor_his_kinase"/>
</dbReference>
<evidence type="ECO:0000259" key="15">
    <source>
        <dbReference type="PROSITE" id="PS50885"/>
    </source>
</evidence>
<dbReference type="Proteomes" id="UP000533598">
    <property type="component" value="Unassembled WGS sequence"/>
</dbReference>
<dbReference type="InterPro" id="IPR003594">
    <property type="entry name" value="HATPase_dom"/>
</dbReference>
<name>A0A7W7FXC2_9PSEU</name>
<dbReference type="GO" id="GO:0005886">
    <property type="term" value="C:plasma membrane"/>
    <property type="evidence" value="ECO:0007669"/>
    <property type="project" value="UniProtKB-SubCell"/>
</dbReference>
<dbReference type="Gene3D" id="1.10.287.130">
    <property type="match status" value="1"/>
</dbReference>
<evidence type="ECO:0000313" key="17">
    <source>
        <dbReference type="Proteomes" id="UP000533598"/>
    </source>
</evidence>
<dbReference type="SMART" id="SM00387">
    <property type="entry name" value="HATPase_c"/>
    <property type="match status" value="1"/>
</dbReference>
<dbReference type="SMART" id="SM00304">
    <property type="entry name" value="HAMP"/>
    <property type="match status" value="1"/>
</dbReference>
<evidence type="ECO:0000256" key="9">
    <source>
        <dbReference type="ARBA" id="ARBA00022989"/>
    </source>
</evidence>
<dbReference type="SUPFAM" id="SSF55874">
    <property type="entry name" value="ATPase domain of HSP90 chaperone/DNA topoisomerase II/histidine kinase"/>
    <property type="match status" value="1"/>
</dbReference>
<dbReference type="PROSITE" id="PS50109">
    <property type="entry name" value="HIS_KIN"/>
    <property type="match status" value="1"/>
</dbReference>
<dbReference type="Pfam" id="PF00512">
    <property type="entry name" value="HisKA"/>
    <property type="match status" value="1"/>
</dbReference>
<dbReference type="FunFam" id="1.10.287.130:FF:000001">
    <property type="entry name" value="Two-component sensor histidine kinase"/>
    <property type="match status" value="1"/>
</dbReference>
<dbReference type="PROSITE" id="PS50885">
    <property type="entry name" value="HAMP"/>
    <property type="match status" value="1"/>
</dbReference>
<dbReference type="Gene3D" id="3.30.565.10">
    <property type="entry name" value="Histidine kinase-like ATPase, C-terminal domain"/>
    <property type="match status" value="1"/>
</dbReference>
<dbReference type="EC" id="2.7.13.3" evidence="4"/>
<comment type="cofactor">
    <cofactor evidence="2">
        <name>a divalent metal cation</name>
        <dbReference type="ChEBI" id="CHEBI:60240"/>
    </cofactor>
</comment>
<evidence type="ECO:0000256" key="12">
    <source>
        <dbReference type="SAM" id="MobiDB-lite"/>
    </source>
</evidence>
<dbReference type="GO" id="GO:0005509">
    <property type="term" value="F:calcium ion binding"/>
    <property type="evidence" value="ECO:0007669"/>
    <property type="project" value="UniProtKB-ARBA"/>
</dbReference>
<evidence type="ECO:0000256" key="2">
    <source>
        <dbReference type="ARBA" id="ARBA00001968"/>
    </source>
</evidence>
<keyword evidence="6 16" id="KW-0808">Transferase</keyword>
<dbReference type="SMART" id="SM00388">
    <property type="entry name" value="HisKA"/>
    <property type="match status" value="1"/>
</dbReference>
<dbReference type="Pfam" id="PF02518">
    <property type="entry name" value="HATPase_c"/>
    <property type="match status" value="1"/>
</dbReference>
<dbReference type="CDD" id="cd00075">
    <property type="entry name" value="HATPase"/>
    <property type="match status" value="1"/>
</dbReference>
<dbReference type="AlphaFoldDB" id="A0A7W7FXC2"/>
<dbReference type="EMBL" id="JACHMH010000001">
    <property type="protein sequence ID" value="MBB4682476.1"/>
    <property type="molecule type" value="Genomic_DNA"/>
</dbReference>
<evidence type="ECO:0000256" key="4">
    <source>
        <dbReference type="ARBA" id="ARBA00012438"/>
    </source>
</evidence>
<dbReference type="SUPFAM" id="SSF47384">
    <property type="entry name" value="Homodimeric domain of signal transducing histidine kinase"/>
    <property type="match status" value="1"/>
</dbReference>
<dbReference type="InterPro" id="IPR005467">
    <property type="entry name" value="His_kinase_dom"/>
</dbReference>
<keyword evidence="8 16" id="KW-0418">Kinase</keyword>
<keyword evidence="5" id="KW-0597">Phosphoprotein</keyword>
<sequence length="482" mass="50820">MAWRFASMRGRLLAGTILLATIGIVVVDAAAYIGLQHYLQVRVDQALRVVELRVKQIDKDHRELTREAVEAMGALGPSGSYFALVDGAGQVIREVQPDGPSGPPEPAPDLSDAQRRTPGGEPYTVLAKGNPDLEYRTLVVALTQPLSTPSGRLAHNVVVATSLRPNADTLAGLAGVGLIATLGTVGMLALLSLCVLWVGLKPLRDMAANATAIAAGDHSRRIGVTGGNTEVDQLAHAVNLAFDARQRSEERLRSFIADASHELRTPLTTIRGWADLYLQGVDDPQVVELAMTRIEDEATRMHSLVEELLLLARLDQGRPLVAEPVDLGVLAGDAVADAMVVDGEREITLAITTVNAVVRGDANRLRQVLRNLIGNALQHTPAGSPVHVAVRGVGAGGVGVVVADEGPGLSPDQLGRVFERFYRGDSSRGRGGAGLGLSIVRAISEAHGGSVWVDSQPGQGAAFTVVIPRGEPDVSKLSGDIR</sequence>
<evidence type="ECO:0000256" key="10">
    <source>
        <dbReference type="ARBA" id="ARBA00023012"/>
    </source>
</evidence>
<evidence type="ECO:0000256" key="7">
    <source>
        <dbReference type="ARBA" id="ARBA00022692"/>
    </source>
</evidence>
<dbReference type="RefSeq" id="WP_185009815.1">
    <property type="nucleotide sequence ID" value="NZ_BAAAUI010000007.1"/>
</dbReference>
<evidence type="ECO:0000256" key="5">
    <source>
        <dbReference type="ARBA" id="ARBA00022553"/>
    </source>
</evidence>
<accession>A0A7W7FXC2</accession>
<keyword evidence="11 13" id="KW-0472">Membrane</keyword>
<comment type="subcellular location">
    <subcellularLocation>
        <location evidence="3">Cell membrane</location>
    </subcellularLocation>
</comment>
<evidence type="ECO:0000256" key="6">
    <source>
        <dbReference type="ARBA" id="ARBA00022679"/>
    </source>
</evidence>
<dbReference type="PANTHER" id="PTHR45436">
    <property type="entry name" value="SENSOR HISTIDINE KINASE YKOH"/>
    <property type="match status" value="1"/>
</dbReference>
<evidence type="ECO:0000256" key="11">
    <source>
        <dbReference type="ARBA" id="ARBA00023136"/>
    </source>
</evidence>
<feature type="domain" description="HAMP" evidence="15">
    <location>
        <begin position="197"/>
        <end position="250"/>
    </location>
</feature>
<evidence type="ECO:0000256" key="13">
    <source>
        <dbReference type="SAM" id="Phobius"/>
    </source>
</evidence>
<comment type="caution">
    <text evidence="16">The sequence shown here is derived from an EMBL/GenBank/DDBJ whole genome shotgun (WGS) entry which is preliminary data.</text>
</comment>
<evidence type="ECO:0000259" key="14">
    <source>
        <dbReference type="PROSITE" id="PS50109"/>
    </source>
</evidence>
<evidence type="ECO:0000256" key="1">
    <source>
        <dbReference type="ARBA" id="ARBA00000085"/>
    </source>
</evidence>
<dbReference type="SUPFAM" id="SSF158472">
    <property type="entry name" value="HAMP domain-like"/>
    <property type="match status" value="1"/>
</dbReference>
<evidence type="ECO:0000256" key="3">
    <source>
        <dbReference type="ARBA" id="ARBA00004236"/>
    </source>
</evidence>
<keyword evidence="9 13" id="KW-1133">Transmembrane helix</keyword>
<dbReference type="PANTHER" id="PTHR45436:SF5">
    <property type="entry name" value="SENSOR HISTIDINE KINASE TRCS"/>
    <property type="match status" value="1"/>
</dbReference>
<protein>
    <recommendedName>
        <fullName evidence="4">histidine kinase</fullName>
        <ecNumber evidence="4">2.7.13.3</ecNumber>
    </recommendedName>
</protein>
<reference evidence="16 17" key="1">
    <citation type="submission" date="2020-08" db="EMBL/GenBank/DDBJ databases">
        <title>Sequencing the genomes of 1000 actinobacteria strains.</title>
        <authorList>
            <person name="Klenk H.-P."/>
        </authorList>
    </citation>
    <scope>NUCLEOTIDE SEQUENCE [LARGE SCALE GENOMIC DNA]</scope>
    <source>
        <strain evidence="16 17">DSM 44230</strain>
    </source>
</reference>
<dbReference type="InterPro" id="IPR004358">
    <property type="entry name" value="Sig_transdc_His_kin-like_C"/>
</dbReference>
<dbReference type="Pfam" id="PF00672">
    <property type="entry name" value="HAMP"/>
    <property type="match status" value="1"/>
</dbReference>
<dbReference type="InterPro" id="IPR003660">
    <property type="entry name" value="HAMP_dom"/>
</dbReference>
<dbReference type="InterPro" id="IPR036890">
    <property type="entry name" value="HATPase_C_sf"/>
</dbReference>
<gene>
    <name evidence="16" type="ORF">HNR67_008594</name>
</gene>
<dbReference type="GO" id="GO:0000155">
    <property type="term" value="F:phosphorelay sensor kinase activity"/>
    <property type="evidence" value="ECO:0007669"/>
    <property type="project" value="InterPro"/>
</dbReference>
<dbReference type="CDD" id="cd00082">
    <property type="entry name" value="HisKA"/>
    <property type="match status" value="1"/>
</dbReference>
<evidence type="ECO:0000256" key="8">
    <source>
        <dbReference type="ARBA" id="ARBA00022777"/>
    </source>
</evidence>
<feature type="transmembrane region" description="Helical" evidence="13">
    <location>
        <begin position="170"/>
        <end position="198"/>
    </location>
</feature>
<dbReference type="FunFam" id="3.30.565.10:FF:000006">
    <property type="entry name" value="Sensor histidine kinase WalK"/>
    <property type="match status" value="1"/>
</dbReference>
<feature type="region of interest" description="Disordered" evidence="12">
    <location>
        <begin position="93"/>
        <end position="123"/>
    </location>
</feature>
<dbReference type="PRINTS" id="PR00344">
    <property type="entry name" value="BCTRLSENSOR"/>
</dbReference>